<dbReference type="Proteomes" id="UP000276588">
    <property type="component" value="Unassembled WGS sequence"/>
</dbReference>
<keyword evidence="1" id="KW-0812">Transmembrane</keyword>
<feature type="transmembrane region" description="Helical" evidence="1">
    <location>
        <begin position="97"/>
        <end position="118"/>
    </location>
</feature>
<keyword evidence="1" id="KW-0472">Membrane</keyword>
<feature type="transmembrane region" description="Helical" evidence="1">
    <location>
        <begin position="125"/>
        <end position="146"/>
    </location>
</feature>
<feature type="transmembrane region" description="Helical" evidence="1">
    <location>
        <begin position="41"/>
        <end position="60"/>
    </location>
</feature>
<gene>
    <name evidence="2" type="ORF">DM826_08400</name>
</gene>
<reference evidence="2 3" key="1">
    <citation type="submission" date="2018-06" db="EMBL/GenBank/DDBJ databases">
        <title>Halonotius sp. F13-13 a new haloarchaeeon isolated from a solar saltern from Isla Cristina, Huelva, Spain.</title>
        <authorList>
            <person name="Duran-Viseras A."/>
            <person name="Sanchez-Porro C."/>
            <person name="Ventosa A."/>
        </authorList>
    </citation>
    <scope>NUCLEOTIDE SEQUENCE [LARGE SCALE GENOMIC DNA]</scope>
    <source>
        <strain evidence="2 3">F13-13</strain>
    </source>
</reference>
<evidence type="ECO:0000313" key="2">
    <source>
        <dbReference type="EMBL" id="RJX42706.1"/>
    </source>
</evidence>
<evidence type="ECO:0000256" key="1">
    <source>
        <dbReference type="SAM" id="Phobius"/>
    </source>
</evidence>
<proteinExistence type="predicted"/>
<evidence type="ECO:0000313" key="3">
    <source>
        <dbReference type="Proteomes" id="UP000276588"/>
    </source>
</evidence>
<accession>A0A3A6Q6D7</accession>
<dbReference type="AlphaFoldDB" id="A0A3A6Q6D7"/>
<keyword evidence="3" id="KW-1185">Reference proteome</keyword>
<keyword evidence="1" id="KW-1133">Transmembrane helix</keyword>
<feature type="transmembrane region" description="Helical" evidence="1">
    <location>
        <begin position="152"/>
        <end position="174"/>
    </location>
</feature>
<comment type="caution">
    <text evidence="2">The sequence shown here is derived from an EMBL/GenBank/DDBJ whole genome shotgun (WGS) entry which is preliminary data.</text>
</comment>
<dbReference type="EMBL" id="QKNY01000013">
    <property type="protein sequence ID" value="RJX42706.1"/>
    <property type="molecule type" value="Genomic_DNA"/>
</dbReference>
<organism evidence="2 3">
    <name type="scientific">Halonotius aquaticus</name>
    <dbReference type="NCBI Taxonomy" id="2216978"/>
    <lineage>
        <taxon>Archaea</taxon>
        <taxon>Methanobacteriati</taxon>
        <taxon>Methanobacteriota</taxon>
        <taxon>Stenosarchaea group</taxon>
        <taxon>Halobacteria</taxon>
        <taxon>Halobacteriales</taxon>
        <taxon>Haloferacaceae</taxon>
        <taxon>Halonotius</taxon>
    </lineage>
</organism>
<feature type="transmembrane region" description="Helical" evidence="1">
    <location>
        <begin position="72"/>
        <end position="91"/>
    </location>
</feature>
<protein>
    <submittedName>
        <fullName evidence="2">Uncharacterized protein</fullName>
    </submittedName>
</protein>
<name>A0A3A6Q6D7_9EURY</name>
<sequence length="176" mass="18365">MAVKAAVVLRTLRESGPGLLVPAAWLVVAAAHRGVVSTRSIFIAHLVMVAFIMFFLVTGWDEMNDRALQGWRVVMVVGVGITLSGIAGFLIDSVATPLLAISLIGWMVIPAIGLFYTGAVLPEAAIIYVASGTLSIVGPIIYFLSFLVGVDLIAIAGIGVTAVGQTLGIGDAVLRY</sequence>